<evidence type="ECO:0000256" key="2">
    <source>
        <dbReference type="ARBA" id="ARBA00010763"/>
    </source>
</evidence>
<dbReference type="SUPFAM" id="SSF53218">
    <property type="entry name" value="Molybdenum cofactor biosynthesis proteins"/>
    <property type="match status" value="1"/>
</dbReference>
<dbReference type="GO" id="GO:0046872">
    <property type="term" value="F:metal ion binding"/>
    <property type="evidence" value="ECO:0007669"/>
    <property type="project" value="UniProtKB-UniRule"/>
</dbReference>
<organism evidence="7 8">
    <name type="scientific">Corynebacterium choanae</name>
    <dbReference type="NCBI Taxonomy" id="1862358"/>
    <lineage>
        <taxon>Bacteria</taxon>
        <taxon>Bacillati</taxon>
        <taxon>Actinomycetota</taxon>
        <taxon>Actinomycetes</taxon>
        <taxon>Mycobacteriales</taxon>
        <taxon>Corynebacteriaceae</taxon>
        <taxon>Corynebacterium</taxon>
    </lineage>
</organism>
<dbReference type="Gene3D" id="2.40.340.10">
    <property type="entry name" value="MoeA, C-terminal, domain IV"/>
    <property type="match status" value="1"/>
</dbReference>
<comment type="catalytic activity">
    <reaction evidence="4">
        <text>adenylyl-molybdopterin + molybdate = Mo-molybdopterin + AMP + H(+)</text>
        <dbReference type="Rhea" id="RHEA:35047"/>
        <dbReference type="ChEBI" id="CHEBI:15378"/>
        <dbReference type="ChEBI" id="CHEBI:36264"/>
        <dbReference type="ChEBI" id="CHEBI:62727"/>
        <dbReference type="ChEBI" id="CHEBI:71302"/>
        <dbReference type="ChEBI" id="CHEBI:456215"/>
        <dbReference type="EC" id="2.10.1.1"/>
    </reaction>
</comment>
<dbReference type="PANTHER" id="PTHR10192">
    <property type="entry name" value="MOLYBDOPTERIN BIOSYNTHESIS PROTEIN"/>
    <property type="match status" value="1"/>
</dbReference>
<keyword evidence="5" id="KW-0460">Magnesium</keyword>
<dbReference type="UniPathway" id="UPA00344"/>
<evidence type="ECO:0000313" key="8">
    <source>
        <dbReference type="Proteomes" id="UP000269019"/>
    </source>
</evidence>
<dbReference type="InterPro" id="IPR036425">
    <property type="entry name" value="MoaB/Mog-like_dom_sf"/>
</dbReference>
<keyword evidence="5 7" id="KW-0808">Transferase</keyword>
<dbReference type="InterPro" id="IPR001453">
    <property type="entry name" value="MoaB/Mog_dom"/>
</dbReference>
<keyword evidence="8" id="KW-1185">Reference proteome</keyword>
<dbReference type="OrthoDB" id="9804758at2"/>
<comment type="cofactor">
    <cofactor evidence="5">
        <name>Mg(2+)</name>
        <dbReference type="ChEBI" id="CHEBI:18420"/>
    </cofactor>
</comment>
<evidence type="ECO:0000259" key="6">
    <source>
        <dbReference type="SMART" id="SM00852"/>
    </source>
</evidence>
<dbReference type="CDD" id="cd00887">
    <property type="entry name" value="MoeA"/>
    <property type="match status" value="1"/>
</dbReference>
<dbReference type="InterPro" id="IPR036135">
    <property type="entry name" value="MoeA_linker/N_sf"/>
</dbReference>
<dbReference type="NCBIfam" id="TIGR00177">
    <property type="entry name" value="molyb_syn"/>
    <property type="match status" value="1"/>
</dbReference>
<keyword evidence="5" id="KW-0479">Metal-binding</keyword>
<dbReference type="InterPro" id="IPR036688">
    <property type="entry name" value="MoeA_C_domain_IV_sf"/>
</dbReference>
<dbReference type="SMART" id="SM00852">
    <property type="entry name" value="MoCF_biosynth"/>
    <property type="match status" value="1"/>
</dbReference>
<dbReference type="EC" id="2.10.1.1" evidence="5"/>
<evidence type="ECO:0000256" key="3">
    <source>
        <dbReference type="ARBA" id="ARBA00022505"/>
    </source>
</evidence>
<dbReference type="Pfam" id="PF03453">
    <property type="entry name" value="MoeA_N"/>
    <property type="match status" value="1"/>
</dbReference>
<keyword evidence="3 5" id="KW-0500">Molybdenum</keyword>
<dbReference type="EMBL" id="CP033896">
    <property type="protein sequence ID" value="AZA13435.1"/>
    <property type="molecule type" value="Genomic_DNA"/>
</dbReference>
<dbReference type="NCBIfam" id="NF045515">
    <property type="entry name" value="Glp_gephyrin"/>
    <property type="match status" value="1"/>
</dbReference>
<comment type="function">
    <text evidence="1 5">Catalyzes the insertion of molybdate into adenylated molybdopterin with the concomitant release of AMP.</text>
</comment>
<dbReference type="Gene3D" id="2.170.190.11">
    <property type="entry name" value="Molybdopterin biosynthesis moea protein, domain 3"/>
    <property type="match status" value="1"/>
</dbReference>
<dbReference type="AlphaFoldDB" id="A0A3G6J5S3"/>
<dbReference type="GO" id="GO:0061599">
    <property type="term" value="F:molybdopterin molybdotransferase activity"/>
    <property type="evidence" value="ECO:0007669"/>
    <property type="project" value="UniProtKB-UniRule"/>
</dbReference>
<keyword evidence="5" id="KW-0501">Molybdenum cofactor biosynthesis</keyword>
<feature type="domain" description="MoaB/Mog" evidence="6">
    <location>
        <begin position="195"/>
        <end position="329"/>
    </location>
</feature>
<dbReference type="SUPFAM" id="SSF63882">
    <property type="entry name" value="MoeA N-terminal region -like"/>
    <property type="match status" value="1"/>
</dbReference>
<dbReference type="GO" id="GO:0005829">
    <property type="term" value="C:cytosol"/>
    <property type="evidence" value="ECO:0007669"/>
    <property type="project" value="TreeGrafter"/>
</dbReference>
<dbReference type="PANTHER" id="PTHR10192:SF5">
    <property type="entry name" value="GEPHYRIN"/>
    <property type="match status" value="1"/>
</dbReference>
<accession>A0A3G6J5S3</accession>
<evidence type="ECO:0000256" key="1">
    <source>
        <dbReference type="ARBA" id="ARBA00002901"/>
    </source>
</evidence>
<name>A0A3G6J5S3_9CORY</name>
<comment type="pathway">
    <text evidence="5">Cofactor biosynthesis; molybdopterin biosynthesis.</text>
</comment>
<proteinExistence type="inferred from homology"/>
<evidence type="ECO:0000313" key="7">
    <source>
        <dbReference type="EMBL" id="AZA13435.1"/>
    </source>
</evidence>
<dbReference type="Pfam" id="PF00994">
    <property type="entry name" value="MoCF_biosynth"/>
    <property type="match status" value="1"/>
</dbReference>
<dbReference type="InterPro" id="IPR038987">
    <property type="entry name" value="MoeA-like"/>
</dbReference>
<evidence type="ECO:0000256" key="5">
    <source>
        <dbReference type="RuleBase" id="RU365090"/>
    </source>
</evidence>
<gene>
    <name evidence="7" type="primary">moeA2</name>
    <name evidence="7" type="ORF">CCHOA_05150</name>
</gene>
<comment type="similarity">
    <text evidence="2 5">Belongs to the MoeA family.</text>
</comment>
<reference evidence="7 8" key="1">
    <citation type="submission" date="2018-11" db="EMBL/GenBank/DDBJ databases">
        <authorList>
            <person name="Kleinhagauer T."/>
            <person name="Glaeser S.P."/>
            <person name="Spergser J."/>
            <person name="Ruckert C."/>
            <person name="Kaempfer P."/>
            <person name="Busse H.-J."/>
        </authorList>
    </citation>
    <scope>NUCLEOTIDE SEQUENCE [LARGE SCALE GENOMIC DNA]</scope>
    <source>
        <strain evidence="7 8">200CH</strain>
    </source>
</reference>
<dbReference type="KEGG" id="ccho:CCHOA_05150"/>
<dbReference type="GO" id="GO:0006777">
    <property type="term" value="P:Mo-molybdopterin cofactor biosynthetic process"/>
    <property type="evidence" value="ECO:0007669"/>
    <property type="project" value="UniProtKB-UniRule"/>
</dbReference>
<dbReference type="InterPro" id="IPR005110">
    <property type="entry name" value="MoeA_linker/N"/>
</dbReference>
<sequence length="413" mass="43026">MNHTFHKQPLATIAQYRQQCLTMAEDYRPPVATLPLAQAHNKIAASDVTAQVAIPPWTNSAMDGFIIRNTDLPAQFPCTLPVAGDIPAGSAPQPVPAGHLLRIFTGAPIAPGDEDTCTVIPVEYTNIAPGPQPLPATVTIEAAPTLGAHIRRAGEHLQPGDRVVAQGSRIDAGVIAALASTGHSTVPTFVKPRVAVVSSGDELLPPGCALAPGQIPDSNGPMLQALAAAYSDHIDQVHLGDDPDTFSQQMTQLAATHDLIITTGGVSAGAFDPVKAAFGEQLTFTQVAMQPGKPQGLGRIGDAVVVALPGNPVSAWVSFHLFVAPVLQVLGGQPAPPLQFVERKLDGDVQAHKSRVRIIPAVCHSGDTVCPTQRGFGSHFATAMAGAQALIVLPPQATPSTHVQVLLLDQYAT</sequence>
<dbReference type="Gene3D" id="3.90.105.10">
    <property type="entry name" value="Molybdopterin biosynthesis moea protein, domain 2"/>
    <property type="match status" value="1"/>
</dbReference>
<evidence type="ECO:0000256" key="4">
    <source>
        <dbReference type="ARBA" id="ARBA00047317"/>
    </source>
</evidence>
<dbReference type="RefSeq" id="WP_123927525.1">
    <property type="nucleotide sequence ID" value="NZ_CP033896.1"/>
</dbReference>
<dbReference type="Gene3D" id="3.40.980.10">
    <property type="entry name" value="MoaB/Mog-like domain"/>
    <property type="match status" value="1"/>
</dbReference>
<dbReference type="Proteomes" id="UP000269019">
    <property type="component" value="Chromosome"/>
</dbReference>
<protein>
    <recommendedName>
        <fullName evidence="5">Molybdopterin molybdenumtransferase</fullName>
        <ecNumber evidence="5">2.10.1.1</ecNumber>
    </recommendedName>
</protein>